<keyword evidence="1" id="KW-0472">Membrane</keyword>
<dbReference type="InParanoid" id="A0A5J5EC93"/>
<keyword evidence="1" id="KW-1133">Transmembrane helix</keyword>
<dbReference type="EMBL" id="VXIS01000557">
    <property type="protein sequence ID" value="KAA8892880.1"/>
    <property type="molecule type" value="Genomic_DNA"/>
</dbReference>
<evidence type="ECO:0000256" key="1">
    <source>
        <dbReference type="SAM" id="Phobius"/>
    </source>
</evidence>
<evidence type="ECO:0000313" key="2">
    <source>
        <dbReference type="EMBL" id="KAA8892880.1"/>
    </source>
</evidence>
<gene>
    <name evidence="2" type="ORF">FN846DRAFT_981409</name>
</gene>
<keyword evidence="3" id="KW-1185">Reference proteome</keyword>
<keyword evidence="1" id="KW-0812">Transmembrane</keyword>
<organism evidence="2 3">
    <name type="scientific">Sphaerosporella brunnea</name>
    <dbReference type="NCBI Taxonomy" id="1250544"/>
    <lineage>
        <taxon>Eukaryota</taxon>
        <taxon>Fungi</taxon>
        <taxon>Dikarya</taxon>
        <taxon>Ascomycota</taxon>
        <taxon>Pezizomycotina</taxon>
        <taxon>Pezizomycetes</taxon>
        <taxon>Pezizales</taxon>
        <taxon>Pyronemataceae</taxon>
        <taxon>Sphaerosporella</taxon>
    </lineage>
</organism>
<proteinExistence type="predicted"/>
<evidence type="ECO:0000313" key="3">
    <source>
        <dbReference type="Proteomes" id="UP000326924"/>
    </source>
</evidence>
<name>A0A5J5EC93_9PEZI</name>
<reference evidence="2 3" key="1">
    <citation type="submission" date="2019-09" db="EMBL/GenBank/DDBJ databases">
        <title>Draft genome of the ectomycorrhizal ascomycete Sphaerosporella brunnea.</title>
        <authorList>
            <consortium name="DOE Joint Genome Institute"/>
            <person name="Benucci G.M."/>
            <person name="Marozzi G."/>
            <person name="Antonielli L."/>
            <person name="Sanchez S."/>
            <person name="Marco P."/>
            <person name="Wang X."/>
            <person name="Falini L.B."/>
            <person name="Barry K."/>
            <person name="Haridas S."/>
            <person name="Lipzen A."/>
            <person name="Labutti K."/>
            <person name="Grigoriev I.V."/>
            <person name="Murat C."/>
            <person name="Martin F."/>
            <person name="Albertini E."/>
            <person name="Donnini D."/>
            <person name="Bonito G."/>
        </authorList>
    </citation>
    <scope>NUCLEOTIDE SEQUENCE [LARGE SCALE GENOMIC DNA]</scope>
    <source>
        <strain evidence="2 3">Sb_GMNB300</strain>
    </source>
</reference>
<accession>A0A5J5EC93</accession>
<dbReference type="AlphaFoldDB" id="A0A5J5EC93"/>
<dbReference type="Proteomes" id="UP000326924">
    <property type="component" value="Unassembled WGS sequence"/>
</dbReference>
<comment type="caution">
    <text evidence="2">The sequence shown here is derived from an EMBL/GenBank/DDBJ whole genome shotgun (WGS) entry which is preliminary data.</text>
</comment>
<protein>
    <submittedName>
        <fullName evidence="2">Uncharacterized protein</fullName>
    </submittedName>
</protein>
<sequence>MLSRTITVPALLVLRVSIFFLLVGWHRVLFTGASRYRGACSGRGNAGSAIAHAAHQLCTNPNCDRDVQSHQ</sequence>
<feature type="transmembrane region" description="Helical" evidence="1">
    <location>
        <begin position="6"/>
        <end position="25"/>
    </location>
</feature>